<keyword evidence="2" id="KW-0812">Transmembrane</keyword>
<keyword evidence="2" id="KW-1133">Transmembrane helix</keyword>
<proteinExistence type="predicted"/>
<feature type="transmembrane region" description="Helical" evidence="2">
    <location>
        <begin position="36"/>
        <end position="55"/>
    </location>
</feature>
<evidence type="ECO:0000256" key="2">
    <source>
        <dbReference type="SAM" id="Phobius"/>
    </source>
</evidence>
<sequence length="180" mass="20891">MISLNAAISTQKAINTKFDDAVITQNKKVNRFYEEISIILGFILAAFSFIGLNISKIPKIDDDLFPKFLIINLSLIVVLIVLFGIIKFLIFDNIKKNHIIGWIISLIVSMVCLLTIIGFLSPKEEERTFKRYKNEEIKTQKIYEDKIEDLKDIIEKQKVDIDNLKEDIDRLERNQDKISK</sequence>
<gene>
    <name evidence="3" type="ORF">QUF85_10715</name>
</gene>
<evidence type="ECO:0000256" key="1">
    <source>
        <dbReference type="SAM" id="Coils"/>
    </source>
</evidence>
<keyword evidence="2" id="KW-0472">Membrane</keyword>
<accession>A0AAJ1QLX2</accession>
<feature type="coiled-coil region" evidence="1">
    <location>
        <begin position="140"/>
        <end position="174"/>
    </location>
</feature>
<feature type="transmembrane region" description="Helical" evidence="2">
    <location>
        <begin position="67"/>
        <end position="90"/>
    </location>
</feature>
<name>A0AAJ1QLX2_9BACI</name>
<protein>
    <submittedName>
        <fullName evidence="3">Uncharacterized protein</fullName>
    </submittedName>
</protein>
<evidence type="ECO:0000313" key="4">
    <source>
        <dbReference type="Proteomes" id="UP001238973"/>
    </source>
</evidence>
<organism evidence="3 4">
    <name type="scientific">Peribacillus frigoritolerans</name>
    <dbReference type="NCBI Taxonomy" id="450367"/>
    <lineage>
        <taxon>Bacteria</taxon>
        <taxon>Bacillati</taxon>
        <taxon>Bacillota</taxon>
        <taxon>Bacilli</taxon>
        <taxon>Bacillales</taxon>
        <taxon>Bacillaceae</taxon>
        <taxon>Peribacillus</taxon>
    </lineage>
</organism>
<reference evidence="3" key="1">
    <citation type="submission" date="2023-06" db="EMBL/GenBank/DDBJ databases">
        <title>Comparative genomics of Bacillaceae isolates and their secondary metabolite potential.</title>
        <authorList>
            <person name="Song L."/>
            <person name="Nielsen L.J."/>
            <person name="Mohite O."/>
            <person name="Xu X."/>
            <person name="Weber T."/>
            <person name="Kovacs A.T."/>
        </authorList>
    </citation>
    <scope>NUCLEOTIDE SEQUENCE</scope>
    <source>
        <strain evidence="3">G1S1</strain>
    </source>
</reference>
<dbReference type="RefSeq" id="WP_289349560.1">
    <property type="nucleotide sequence ID" value="NZ_JAUCFI010000003.1"/>
</dbReference>
<feature type="transmembrane region" description="Helical" evidence="2">
    <location>
        <begin position="102"/>
        <end position="121"/>
    </location>
</feature>
<dbReference type="EMBL" id="JAUCFI010000003">
    <property type="protein sequence ID" value="MDM5283776.1"/>
    <property type="molecule type" value="Genomic_DNA"/>
</dbReference>
<keyword evidence="1" id="KW-0175">Coiled coil</keyword>
<comment type="caution">
    <text evidence="3">The sequence shown here is derived from an EMBL/GenBank/DDBJ whole genome shotgun (WGS) entry which is preliminary data.</text>
</comment>
<evidence type="ECO:0000313" key="3">
    <source>
        <dbReference type="EMBL" id="MDM5283776.1"/>
    </source>
</evidence>
<dbReference type="Proteomes" id="UP001238973">
    <property type="component" value="Unassembled WGS sequence"/>
</dbReference>
<dbReference type="AlphaFoldDB" id="A0AAJ1QLX2"/>